<sequence>MAQRHVITLIIDREVMVISPIIRNTYTNHAGFVIREIGGENNGRVLLADLDALRDGYRRQIFGHLQVRNYAPVPYLVGTTLIVSGSLEKIIVPGQPAVQYLIVTELTLTRGGGLYGLYPRVEAHNSQDVLQHFQINAPGVLAIPAAAPPDNN</sequence>
<evidence type="ECO:0000313" key="2">
    <source>
        <dbReference type="Proteomes" id="UP000780801"/>
    </source>
</evidence>
<evidence type="ECO:0000313" key="1">
    <source>
        <dbReference type="EMBL" id="KAF9577464.1"/>
    </source>
</evidence>
<accession>A0A9P6K9S0</accession>
<gene>
    <name evidence="1" type="ORF">BGW38_007312</name>
</gene>
<protein>
    <submittedName>
        <fullName evidence="1">Uncharacterized protein</fullName>
    </submittedName>
</protein>
<keyword evidence="2" id="KW-1185">Reference proteome</keyword>
<dbReference type="AlphaFoldDB" id="A0A9P6K9S0"/>
<proteinExistence type="predicted"/>
<dbReference type="EMBL" id="JAABOA010004805">
    <property type="protein sequence ID" value="KAF9577464.1"/>
    <property type="molecule type" value="Genomic_DNA"/>
</dbReference>
<organism evidence="1 2">
    <name type="scientific">Lunasporangiospora selenospora</name>
    <dbReference type="NCBI Taxonomy" id="979761"/>
    <lineage>
        <taxon>Eukaryota</taxon>
        <taxon>Fungi</taxon>
        <taxon>Fungi incertae sedis</taxon>
        <taxon>Mucoromycota</taxon>
        <taxon>Mortierellomycotina</taxon>
        <taxon>Mortierellomycetes</taxon>
        <taxon>Mortierellales</taxon>
        <taxon>Mortierellaceae</taxon>
        <taxon>Lunasporangiospora</taxon>
    </lineage>
</organism>
<dbReference type="OrthoDB" id="2421772at2759"/>
<dbReference type="Proteomes" id="UP000780801">
    <property type="component" value="Unassembled WGS sequence"/>
</dbReference>
<name>A0A9P6K9S0_9FUNG</name>
<comment type="caution">
    <text evidence="1">The sequence shown here is derived from an EMBL/GenBank/DDBJ whole genome shotgun (WGS) entry which is preliminary data.</text>
</comment>
<reference evidence="1" key="1">
    <citation type="journal article" date="2020" name="Fungal Divers.">
        <title>Resolving the Mortierellaceae phylogeny through synthesis of multi-gene phylogenetics and phylogenomics.</title>
        <authorList>
            <person name="Vandepol N."/>
            <person name="Liber J."/>
            <person name="Desiro A."/>
            <person name="Na H."/>
            <person name="Kennedy M."/>
            <person name="Barry K."/>
            <person name="Grigoriev I.V."/>
            <person name="Miller A.N."/>
            <person name="O'Donnell K."/>
            <person name="Stajich J.E."/>
            <person name="Bonito G."/>
        </authorList>
    </citation>
    <scope>NUCLEOTIDE SEQUENCE</scope>
    <source>
        <strain evidence="1">KOD1015</strain>
    </source>
</reference>